<gene>
    <name evidence="2" type="ORF">NIES2119_29740</name>
</gene>
<reference evidence="2 3" key="1">
    <citation type="submission" date="2016-11" db="EMBL/GenBank/DDBJ databases">
        <title>Draft Genome Sequences of Nine Cyanobacterial Strains from Diverse Habitats.</title>
        <authorList>
            <person name="Zhu T."/>
            <person name="Hou S."/>
            <person name="Lu X."/>
            <person name="Hess W.R."/>
        </authorList>
    </citation>
    <scope>NUCLEOTIDE SEQUENCE [LARGE SCALE GENOMIC DNA]</scope>
    <source>
        <strain evidence="2 3">IAM M-71</strain>
    </source>
</reference>
<dbReference type="STRING" id="454136.NIES2119_29740"/>
<comment type="caution">
    <text evidence="2">The sequence shown here is derived from an EMBL/GenBank/DDBJ whole genome shotgun (WGS) entry which is preliminary data.</text>
</comment>
<dbReference type="AlphaFoldDB" id="A0A1U7I487"/>
<dbReference type="Proteomes" id="UP000185860">
    <property type="component" value="Unassembled WGS sequence"/>
</dbReference>
<accession>A0A1U7I487</accession>
<dbReference type="OrthoDB" id="516441at2"/>
<organism evidence="2 3">
    <name type="scientific">[Phormidium ambiguum] IAM M-71</name>
    <dbReference type="NCBI Taxonomy" id="454136"/>
    <lineage>
        <taxon>Bacteria</taxon>
        <taxon>Bacillati</taxon>
        <taxon>Cyanobacteriota</taxon>
        <taxon>Cyanophyceae</taxon>
        <taxon>Oscillatoriophycideae</taxon>
        <taxon>Aerosakkonematales</taxon>
        <taxon>Aerosakkonemataceae</taxon>
        <taxon>Floridanema</taxon>
    </lineage>
</organism>
<dbReference type="EMBL" id="MRCE01000056">
    <property type="protein sequence ID" value="OKH30980.1"/>
    <property type="molecule type" value="Genomic_DNA"/>
</dbReference>
<feature type="domain" description="Mo-dependent nitrogenase C-terminal" evidence="1">
    <location>
        <begin position="24"/>
        <end position="104"/>
    </location>
</feature>
<evidence type="ECO:0000313" key="3">
    <source>
        <dbReference type="Proteomes" id="UP000185860"/>
    </source>
</evidence>
<protein>
    <submittedName>
        <fullName evidence="2">Nitrogenase</fullName>
    </submittedName>
</protein>
<name>A0A1U7I487_9CYAN</name>
<dbReference type="RefSeq" id="WP_073597105.1">
    <property type="nucleotide sequence ID" value="NZ_MRCE01000056.1"/>
</dbReference>
<proteinExistence type="predicted"/>
<sequence length="105" mass="12243">MLRSGILDNSSFDPYHQLFGNLSQPVSDWLESLEIKEAKIARFLCRLIPAHCMFERDVKLLGRTLFHIPALCKLNPFYTQLMELRFRALSFLADECGEDISQYCR</sequence>
<evidence type="ECO:0000313" key="2">
    <source>
        <dbReference type="EMBL" id="OKH30980.1"/>
    </source>
</evidence>
<evidence type="ECO:0000259" key="1">
    <source>
        <dbReference type="Pfam" id="PF06967"/>
    </source>
</evidence>
<dbReference type="Pfam" id="PF06967">
    <property type="entry name" value="Mo-nitro_C"/>
    <property type="match status" value="1"/>
</dbReference>
<dbReference type="InterPro" id="IPR009717">
    <property type="entry name" value="Mo-dep_Nase_C"/>
</dbReference>